<proteinExistence type="predicted"/>
<dbReference type="Pfam" id="PF02453">
    <property type="entry name" value="Reticulon"/>
    <property type="match status" value="1"/>
</dbReference>
<evidence type="ECO:0000256" key="4">
    <source>
        <dbReference type="ARBA" id="ARBA00022989"/>
    </source>
</evidence>
<dbReference type="AlphaFoldDB" id="A0A0P7AX02"/>
<keyword evidence="2" id="KW-0812">Transmembrane</keyword>
<gene>
    <name evidence="8" type="ORF">AK830_g4024</name>
</gene>
<feature type="compositionally biased region" description="Polar residues" evidence="6">
    <location>
        <begin position="282"/>
        <end position="340"/>
    </location>
</feature>
<dbReference type="STRING" id="78410.A0A0P7AX02"/>
<comment type="caution">
    <text evidence="8">The sequence shown here is derived from an EMBL/GenBank/DDBJ whole genome shotgun (WGS) entry which is preliminary data.</text>
</comment>
<evidence type="ECO:0000313" key="8">
    <source>
        <dbReference type="EMBL" id="KPM42514.1"/>
    </source>
</evidence>
<keyword evidence="5" id="KW-0472">Membrane</keyword>
<dbReference type="InterPro" id="IPR003388">
    <property type="entry name" value="Reticulon"/>
</dbReference>
<reference evidence="8 9" key="1">
    <citation type="submission" date="2015-09" db="EMBL/GenBank/DDBJ databases">
        <title>Draft genome of a European isolate of the apple canker pathogen Neonectria ditissima.</title>
        <authorList>
            <person name="Gomez-Cortecero A."/>
            <person name="Harrison R.J."/>
            <person name="Armitage A.D."/>
        </authorList>
    </citation>
    <scope>NUCLEOTIDE SEQUENCE [LARGE SCALE GENOMIC DNA]</scope>
    <source>
        <strain evidence="8 9">R09/05</strain>
    </source>
</reference>
<evidence type="ECO:0000256" key="3">
    <source>
        <dbReference type="ARBA" id="ARBA00022824"/>
    </source>
</evidence>
<feature type="region of interest" description="Disordered" evidence="6">
    <location>
        <begin position="242"/>
        <end position="395"/>
    </location>
</feature>
<keyword evidence="3" id="KW-0256">Endoplasmic reticulum</keyword>
<name>A0A0P7AX02_9HYPO</name>
<evidence type="ECO:0000256" key="5">
    <source>
        <dbReference type="ARBA" id="ARBA00023136"/>
    </source>
</evidence>
<keyword evidence="4" id="KW-1133">Transmembrane helix</keyword>
<protein>
    <recommendedName>
        <fullName evidence="7">Reticulon domain-containing protein</fullName>
    </recommendedName>
</protein>
<sequence>MSGPAYVVMPAQADGSQRFEPVSPEIQDSLNERFHSDNRRDQEEIGPLKKIIAHQDSLYKYISWEDPVRTLGSYVIALSILCGAHYVPLTRLALKAVATSLGAISLAEFGSRLFGPNTFLARLRPEEYQRVPESTLNATLQDVHDFVQYAVVKVQRLFFAQDLNQTFAAFVTLTSLYWLIKIVPPFGLAVMGLTSLYIAPLVTSPRAREAAQETTQRAGELANAAAQKGSALAQDGKAQAADLTSKAQQTGIDMKNRIAGSVQNTRQTEAGRPTENRDVNTDVGQSTQSGNYDDNRYSTDGSENNEPQYSYSSTGRTTGAGSASYPDPSTQIRDANTHSFTGGGVSSGSQFSNNRLDSTTGMGPIGNTDTTHYRTAAADPLQDTPAYTARSELLR</sequence>
<dbReference type="EMBL" id="LKCW01000047">
    <property type="protein sequence ID" value="KPM42514.1"/>
    <property type="molecule type" value="Genomic_DNA"/>
</dbReference>
<organism evidence="8 9">
    <name type="scientific">Neonectria ditissima</name>
    <dbReference type="NCBI Taxonomy" id="78410"/>
    <lineage>
        <taxon>Eukaryota</taxon>
        <taxon>Fungi</taxon>
        <taxon>Dikarya</taxon>
        <taxon>Ascomycota</taxon>
        <taxon>Pezizomycotina</taxon>
        <taxon>Sordariomycetes</taxon>
        <taxon>Hypocreomycetidae</taxon>
        <taxon>Hypocreales</taxon>
        <taxon>Nectriaceae</taxon>
        <taxon>Neonectria</taxon>
    </lineage>
</organism>
<evidence type="ECO:0000256" key="1">
    <source>
        <dbReference type="ARBA" id="ARBA00004477"/>
    </source>
</evidence>
<dbReference type="OrthoDB" id="567788at2759"/>
<feature type="compositionally biased region" description="Polar residues" evidence="6">
    <location>
        <begin position="347"/>
        <end position="361"/>
    </location>
</feature>
<dbReference type="Proteomes" id="UP000050424">
    <property type="component" value="Unassembled WGS sequence"/>
</dbReference>
<feature type="domain" description="Reticulon" evidence="7">
    <location>
        <begin position="62"/>
        <end position="202"/>
    </location>
</feature>
<evidence type="ECO:0000256" key="2">
    <source>
        <dbReference type="ARBA" id="ARBA00022692"/>
    </source>
</evidence>
<evidence type="ECO:0000313" key="9">
    <source>
        <dbReference type="Proteomes" id="UP000050424"/>
    </source>
</evidence>
<comment type="subcellular location">
    <subcellularLocation>
        <location evidence="1">Endoplasmic reticulum membrane</location>
        <topology evidence="1">Multi-pass membrane protein</topology>
    </subcellularLocation>
</comment>
<evidence type="ECO:0000259" key="7">
    <source>
        <dbReference type="Pfam" id="PF02453"/>
    </source>
</evidence>
<dbReference type="GO" id="GO:0005789">
    <property type="term" value="C:endoplasmic reticulum membrane"/>
    <property type="evidence" value="ECO:0007669"/>
    <property type="project" value="UniProtKB-SubCell"/>
</dbReference>
<accession>A0A0P7AX02</accession>
<keyword evidence="9" id="KW-1185">Reference proteome</keyword>
<evidence type="ECO:0000256" key="6">
    <source>
        <dbReference type="SAM" id="MobiDB-lite"/>
    </source>
</evidence>